<evidence type="ECO:0000256" key="1">
    <source>
        <dbReference type="SAM" id="Phobius"/>
    </source>
</evidence>
<sequence>MQKSTLEKMADEFGSNKRFESSTFNFKKDLKNVVAEPISSLAEQTQNYASQYRMAQMINVLLTVIIFIFILGFIFELKFVIILYTIVFVSTQVNKSDAGSDRIPGNGIALESD</sequence>
<feature type="transmembrane region" description="Helical" evidence="1">
    <location>
        <begin position="60"/>
        <end position="87"/>
    </location>
</feature>
<dbReference type="Proteomes" id="UP000663852">
    <property type="component" value="Unassembled WGS sequence"/>
</dbReference>
<dbReference type="AlphaFoldDB" id="A0A815H9I5"/>
<evidence type="ECO:0000313" key="3">
    <source>
        <dbReference type="Proteomes" id="UP000663852"/>
    </source>
</evidence>
<accession>A0A815H9I5</accession>
<keyword evidence="1" id="KW-0812">Transmembrane</keyword>
<evidence type="ECO:0000313" key="2">
    <source>
        <dbReference type="EMBL" id="CAF1351133.1"/>
    </source>
</evidence>
<keyword evidence="1" id="KW-1133">Transmembrane helix</keyword>
<gene>
    <name evidence="2" type="ORF">EDS130_LOCUS33285</name>
</gene>
<proteinExistence type="predicted"/>
<reference evidence="2" key="1">
    <citation type="submission" date="2021-02" db="EMBL/GenBank/DDBJ databases">
        <authorList>
            <person name="Nowell W R."/>
        </authorList>
    </citation>
    <scope>NUCLEOTIDE SEQUENCE</scope>
</reference>
<organism evidence="2 3">
    <name type="scientific">Adineta ricciae</name>
    <name type="common">Rotifer</name>
    <dbReference type="NCBI Taxonomy" id="249248"/>
    <lineage>
        <taxon>Eukaryota</taxon>
        <taxon>Metazoa</taxon>
        <taxon>Spiralia</taxon>
        <taxon>Gnathifera</taxon>
        <taxon>Rotifera</taxon>
        <taxon>Eurotatoria</taxon>
        <taxon>Bdelloidea</taxon>
        <taxon>Adinetida</taxon>
        <taxon>Adinetidae</taxon>
        <taxon>Adineta</taxon>
    </lineage>
</organism>
<protein>
    <recommendedName>
        <fullName evidence="4">PRA1 family protein</fullName>
    </recommendedName>
</protein>
<dbReference type="EMBL" id="CAJNOJ010000264">
    <property type="protein sequence ID" value="CAF1351133.1"/>
    <property type="molecule type" value="Genomic_DNA"/>
</dbReference>
<evidence type="ECO:0008006" key="4">
    <source>
        <dbReference type="Google" id="ProtNLM"/>
    </source>
</evidence>
<keyword evidence="1" id="KW-0472">Membrane</keyword>
<comment type="caution">
    <text evidence="2">The sequence shown here is derived from an EMBL/GenBank/DDBJ whole genome shotgun (WGS) entry which is preliminary data.</text>
</comment>
<name>A0A815H9I5_ADIRI</name>